<dbReference type="PROSITE" id="PS50109">
    <property type="entry name" value="HIS_KIN"/>
    <property type="match status" value="1"/>
</dbReference>
<dbReference type="InterPro" id="IPR036097">
    <property type="entry name" value="HisK_dim/P_sf"/>
</dbReference>
<evidence type="ECO:0000259" key="4">
    <source>
        <dbReference type="PROSITE" id="PS50109"/>
    </source>
</evidence>
<keyword evidence="6" id="KW-1185">Reference proteome</keyword>
<dbReference type="SUPFAM" id="SSF55874">
    <property type="entry name" value="ATPase domain of HSP90 chaperone/DNA topoisomerase II/histidine kinase"/>
    <property type="match status" value="1"/>
</dbReference>
<dbReference type="PRINTS" id="PR00344">
    <property type="entry name" value="BCTRLSENSOR"/>
</dbReference>
<evidence type="ECO:0000256" key="3">
    <source>
        <dbReference type="ARBA" id="ARBA00022553"/>
    </source>
</evidence>
<dbReference type="CDD" id="cd00082">
    <property type="entry name" value="HisKA"/>
    <property type="match status" value="1"/>
</dbReference>
<dbReference type="InterPro" id="IPR005467">
    <property type="entry name" value="His_kinase_dom"/>
</dbReference>
<gene>
    <name evidence="5" type="primary">bphP_2</name>
    <name evidence="5" type="ORF">PAA8504_02001</name>
</gene>
<evidence type="ECO:0000313" key="5">
    <source>
        <dbReference type="EMBL" id="SPJ24173.1"/>
    </source>
</evidence>
<dbReference type="Gene3D" id="1.10.287.130">
    <property type="match status" value="1"/>
</dbReference>
<dbReference type="Pfam" id="PF02518">
    <property type="entry name" value="HATPase_c"/>
    <property type="match status" value="1"/>
</dbReference>
<accession>A0A2R8BVM3</accession>
<dbReference type="InterPro" id="IPR004358">
    <property type="entry name" value="Sig_transdc_His_kin-like_C"/>
</dbReference>
<name>A0A2R8BVM3_9RHOB</name>
<sequence length="213" mass="23055">MGHDLRNPIGAVSAGLRMLSQDGTDARRAAILIPEMQRSLTRANQIITNLMDFARGRLGGGIEIVAPRPVDLDPVFRGVANEISQFSTQPIECMIDLPQQIRADPMWLGQLLSNLLGNAVTHGEPGKPIRLEAMTRDGMLRVAVTNQGEPIADADKASLFQPVSRGRDTESLQGLGRGLYIASEIARAHDGRIDLESSVSGSTTFAFTMPARR</sequence>
<dbReference type="Gene3D" id="3.30.565.10">
    <property type="entry name" value="Histidine kinase-like ATPase, C-terminal domain"/>
    <property type="match status" value="1"/>
</dbReference>
<dbReference type="PANTHER" id="PTHR43547:SF2">
    <property type="entry name" value="HYBRID SIGNAL TRANSDUCTION HISTIDINE KINASE C"/>
    <property type="match status" value="1"/>
</dbReference>
<dbReference type="InterPro" id="IPR003594">
    <property type="entry name" value="HATPase_dom"/>
</dbReference>
<evidence type="ECO:0000256" key="1">
    <source>
        <dbReference type="ARBA" id="ARBA00000085"/>
    </source>
</evidence>
<organism evidence="5 6">
    <name type="scientific">Palleronia abyssalis</name>
    <dbReference type="NCBI Taxonomy" id="1501240"/>
    <lineage>
        <taxon>Bacteria</taxon>
        <taxon>Pseudomonadati</taxon>
        <taxon>Pseudomonadota</taxon>
        <taxon>Alphaproteobacteria</taxon>
        <taxon>Rhodobacterales</taxon>
        <taxon>Roseobacteraceae</taxon>
        <taxon>Palleronia</taxon>
    </lineage>
</organism>
<feature type="domain" description="Histidine kinase" evidence="4">
    <location>
        <begin position="1"/>
        <end position="213"/>
    </location>
</feature>
<dbReference type="GO" id="GO:0000155">
    <property type="term" value="F:phosphorelay sensor kinase activity"/>
    <property type="evidence" value="ECO:0007669"/>
    <property type="project" value="InterPro"/>
</dbReference>
<evidence type="ECO:0000256" key="2">
    <source>
        <dbReference type="ARBA" id="ARBA00012438"/>
    </source>
</evidence>
<proteinExistence type="predicted"/>
<reference evidence="6" key="1">
    <citation type="submission" date="2018-03" db="EMBL/GenBank/DDBJ databases">
        <authorList>
            <person name="Rodrigo-Torres L."/>
            <person name="Arahal R. D."/>
            <person name="Lucena T."/>
        </authorList>
    </citation>
    <scope>NUCLEOTIDE SEQUENCE [LARGE SCALE GENOMIC DNA]</scope>
    <source>
        <strain evidence="6">CECT 8504</strain>
    </source>
</reference>
<keyword evidence="5" id="KW-0808">Transferase</keyword>
<dbReference type="SUPFAM" id="SSF47384">
    <property type="entry name" value="Homodimeric domain of signal transducing histidine kinase"/>
    <property type="match status" value="1"/>
</dbReference>
<dbReference type="InterPro" id="IPR003661">
    <property type="entry name" value="HisK_dim/P_dom"/>
</dbReference>
<dbReference type="SMART" id="SM00387">
    <property type="entry name" value="HATPase_c"/>
    <property type="match status" value="1"/>
</dbReference>
<dbReference type="PANTHER" id="PTHR43547">
    <property type="entry name" value="TWO-COMPONENT HISTIDINE KINASE"/>
    <property type="match status" value="1"/>
</dbReference>
<protein>
    <recommendedName>
        <fullName evidence="2">histidine kinase</fullName>
        <ecNumber evidence="2">2.7.13.3</ecNumber>
    </recommendedName>
</protein>
<dbReference type="InterPro" id="IPR036890">
    <property type="entry name" value="HATPase_C_sf"/>
</dbReference>
<dbReference type="EMBL" id="ONZF01000003">
    <property type="protein sequence ID" value="SPJ24173.1"/>
    <property type="molecule type" value="Genomic_DNA"/>
</dbReference>
<dbReference type="EC" id="2.7.13.3" evidence="2"/>
<evidence type="ECO:0000313" key="6">
    <source>
        <dbReference type="Proteomes" id="UP000244912"/>
    </source>
</evidence>
<dbReference type="Proteomes" id="UP000244912">
    <property type="component" value="Unassembled WGS sequence"/>
</dbReference>
<comment type="catalytic activity">
    <reaction evidence="1">
        <text>ATP + protein L-histidine = ADP + protein N-phospho-L-histidine.</text>
        <dbReference type="EC" id="2.7.13.3"/>
    </reaction>
</comment>
<dbReference type="Pfam" id="PF00512">
    <property type="entry name" value="HisKA"/>
    <property type="match status" value="1"/>
</dbReference>
<dbReference type="AlphaFoldDB" id="A0A2R8BVM3"/>
<keyword evidence="3" id="KW-0597">Phosphoprotein</keyword>